<dbReference type="Pfam" id="PF01337">
    <property type="entry name" value="Barstar"/>
    <property type="match status" value="1"/>
</dbReference>
<dbReference type="EMBL" id="JAUQSY010000003">
    <property type="protein sequence ID" value="MDO7874220.1"/>
    <property type="molecule type" value="Genomic_DNA"/>
</dbReference>
<organism evidence="3 4">
    <name type="scientific">Hymenobacter aranciens</name>
    <dbReference type="NCBI Taxonomy" id="3063996"/>
    <lineage>
        <taxon>Bacteria</taxon>
        <taxon>Pseudomonadati</taxon>
        <taxon>Bacteroidota</taxon>
        <taxon>Cytophagia</taxon>
        <taxon>Cytophagales</taxon>
        <taxon>Hymenobacteraceae</taxon>
        <taxon>Hymenobacter</taxon>
    </lineage>
</organism>
<comment type="similarity">
    <text evidence="1">Belongs to the barstar family.</text>
</comment>
<dbReference type="Proteomes" id="UP001176429">
    <property type="component" value="Unassembled WGS sequence"/>
</dbReference>
<dbReference type="InterPro" id="IPR035905">
    <property type="entry name" value="Barstar-like_sf"/>
</dbReference>
<protein>
    <submittedName>
        <fullName evidence="3">Barstar family protein</fullName>
    </submittedName>
</protein>
<evidence type="ECO:0000313" key="3">
    <source>
        <dbReference type="EMBL" id="MDO7874220.1"/>
    </source>
</evidence>
<keyword evidence="4" id="KW-1185">Reference proteome</keyword>
<proteinExistence type="inferred from homology"/>
<evidence type="ECO:0000259" key="2">
    <source>
        <dbReference type="Pfam" id="PF01337"/>
    </source>
</evidence>
<feature type="domain" description="Barstar (barnase inhibitor)" evidence="2">
    <location>
        <begin position="1"/>
        <end position="79"/>
    </location>
</feature>
<gene>
    <name evidence="3" type="ORF">Q5H93_05705</name>
</gene>
<name>A0ABT9B7N0_9BACT</name>
<evidence type="ECO:0000256" key="1">
    <source>
        <dbReference type="ARBA" id="ARBA00006845"/>
    </source>
</evidence>
<dbReference type="InterPro" id="IPR000468">
    <property type="entry name" value="Barstar"/>
</dbReference>
<accession>A0ABT9B7N0</accession>
<dbReference type="Gene3D" id="3.30.370.10">
    <property type="entry name" value="Barstar-like"/>
    <property type="match status" value="1"/>
</dbReference>
<reference evidence="3" key="1">
    <citation type="submission" date="2023-07" db="EMBL/GenBank/DDBJ databases">
        <authorList>
            <person name="Kim M.K."/>
        </authorList>
    </citation>
    <scope>NUCLEOTIDE SEQUENCE</scope>
    <source>
        <strain evidence="3">ASUV-10-1</strain>
    </source>
</reference>
<sequence>MTIDLATIDTKAAFHLKMKRELHFPDWYGPSWDAFWDAIIAVVEMPDCVVLTNWEAFAQACPHDMQILRQIIADYQQELPGKSITLG</sequence>
<dbReference type="RefSeq" id="WP_305005535.1">
    <property type="nucleotide sequence ID" value="NZ_JAUQSY010000003.1"/>
</dbReference>
<dbReference type="SUPFAM" id="SSF52038">
    <property type="entry name" value="Barstar-related"/>
    <property type="match status" value="1"/>
</dbReference>
<evidence type="ECO:0000313" key="4">
    <source>
        <dbReference type="Proteomes" id="UP001176429"/>
    </source>
</evidence>
<comment type="caution">
    <text evidence="3">The sequence shown here is derived from an EMBL/GenBank/DDBJ whole genome shotgun (WGS) entry which is preliminary data.</text>
</comment>